<evidence type="ECO:0000259" key="2">
    <source>
        <dbReference type="PROSITE" id="PS51910"/>
    </source>
</evidence>
<evidence type="ECO:0000259" key="1">
    <source>
        <dbReference type="PROSITE" id="PS51782"/>
    </source>
</evidence>
<keyword evidence="4" id="KW-1185">Reference proteome</keyword>
<accession>A0A7V7UBP1</accession>
<dbReference type="InterPro" id="IPR017853">
    <property type="entry name" value="GH"/>
</dbReference>
<dbReference type="PROSITE" id="PS51782">
    <property type="entry name" value="LYSM"/>
    <property type="match status" value="2"/>
</dbReference>
<sequence>MEIYIVQKGDTFTSIARKYGISTEKLILDNGLSSISNLVEGQALVITYPKQTHTVQPNETLDTIADLYQVTKMQLLRNNPFLTTRELIANETIIVRYDTTGSIATNGFCYPYLGKNTLIRTLPNLTYLSVFNYTITSEGNIITFEEDSSLIETAKEYNVIPLMLLTTLTPFGEQNIELDYQLLLSEKLQDQIIERFRQIIKEKGYLGVNIIFYNLNEENTELYVNFVKKISEKIKEENLYFFITINYDVSVEETQTTVVKIDYSQFTEYISGFIFMRFVWGTNYGPPEPVSNINYVKALIDFVSLSVPNDKISIGKPVIGYDWRLPYVPYLSKANSLSINSVLGLAYETNSVIQFDDISQTPFFYFYELDQNVRQQHIVWFIDARSLLALMQVIKENHLYGNGVWNIMIYNAQVWTIINSLFDIIKLI</sequence>
<dbReference type="AlphaFoldDB" id="A0A7V7UBP1"/>
<dbReference type="SUPFAM" id="SSF54106">
    <property type="entry name" value="LysM domain"/>
    <property type="match status" value="2"/>
</dbReference>
<dbReference type="PANTHER" id="PTHR46066">
    <property type="entry name" value="CHITINASE DOMAIN-CONTAINING PROTEIN 1 FAMILY MEMBER"/>
    <property type="match status" value="1"/>
</dbReference>
<dbReference type="GO" id="GO:0012505">
    <property type="term" value="C:endomembrane system"/>
    <property type="evidence" value="ECO:0007669"/>
    <property type="project" value="TreeGrafter"/>
</dbReference>
<proteinExistence type="predicted"/>
<dbReference type="PROSITE" id="PS51910">
    <property type="entry name" value="GH18_2"/>
    <property type="match status" value="1"/>
</dbReference>
<dbReference type="GO" id="GO:0070492">
    <property type="term" value="F:oligosaccharide binding"/>
    <property type="evidence" value="ECO:0007669"/>
    <property type="project" value="TreeGrafter"/>
</dbReference>
<dbReference type="SUPFAM" id="SSF51445">
    <property type="entry name" value="(Trans)glycosidases"/>
    <property type="match status" value="1"/>
</dbReference>
<dbReference type="Pfam" id="PF00704">
    <property type="entry name" value="Glyco_hydro_18"/>
    <property type="match status" value="1"/>
</dbReference>
<reference evidence="3 4" key="1">
    <citation type="submission" date="2019-09" db="EMBL/GenBank/DDBJ databases">
        <authorList>
            <person name="Valk L.C."/>
        </authorList>
    </citation>
    <scope>NUCLEOTIDE SEQUENCE [LARGE SCALE GENOMIC DNA]</scope>
    <source>
        <strain evidence="3">GalUA</strain>
    </source>
</reference>
<feature type="domain" description="LysM" evidence="1">
    <location>
        <begin position="51"/>
        <end position="95"/>
    </location>
</feature>
<dbReference type="InterPro" id="IPR018392">
    <property type="entry name" value="LysM"/>
</dbReference>
<feature type="domain" description="LysM" evidence="1">
    <location>
        <begin position="2"/>
        <end position="46"/>
    </location>
</feature>
<dbReference type="InterPro" id="IPR029070">
    <property type="entry name" value="Chitinase_insertion_sf"/>
</dbReference>
<dbReference type="Proteomes" id="UP000461768">
    <property type="component" value="Unassembled WGS sequence"/>
</dbReference>
<dbReference type="RefSeq" id="WP_151144656.1">
    <property type="nucleotide sequence ID" value="NZ_WAGX01000005.1"/>
</dbReference>
<protein>
    <submittedName>
        <fullName evidence="3">LysM peptidoglycan-binding domain-containing protein</fullName>
    </submittedName>
</protein>
<organism evidence="3 4">
    <name type="scientific">Candidatus Galacturonatibacter soehngenii</name>
    <dbReference type="NCBI Taxonomy" id="2307010"/>
    <lineage>
        <taxon>Bacteria</taxon>
        <taxon>Bacillati</taxon>
        <taxon>Bacillota</taxon>
        <taxon>Clostridia</taxon>
        <taxon>Lachnospirales</taxon>
        <taxon>Lachnospiraceae</taxon>
        <taxon>Candidatus Galacturonatibacter</taxon>
    </lineage>
</organism>
<dbReference type="Gene3D" id="3.20.20.80">
    <property type="entry name" value="Glycosidases"/>
    <property type="match status" value="1"/>
</dbReference>
<dbReference type="Gene3D" id="3.10.350.10">
    <property type="entry name" value="LysM domain"/>
    <property type="match status" value="2"/>
</dbReference>
<dbReference type="PANTHER" id="PTHR46066:SF2">
    <property type="entry name" value="CHITINASE DOMAIN-CONTAINING PROTEIN 1"/>
    <property type="match status" value="1"/>
</dbReference>
<comment type="caution">
    <text evidence="3">The sequence shown here is derived from an EMBL/GenBank/DDBJ whole genome shotgun (WGS) entry which is preliminary data.</text>
</comment>
<dbReference type="Gene3D" id="3.10.50.10">
    <property type="match status" value="1"/>
</dbReference>
<evidence type="ECO:0000313" key="4">
    <source>
        <dbReference type="Proteomes" id="UP000461768"/>
    </source>
</evidence>
<dbReference type="InterPro" id="IPR001223">
    <property type="entry name" value="Glyco_hydro18_cat"/>
</dbReference>
<feature type="domain" description="GH18" evidence="2">
    <location>
        <begin position="105"/>
        <end position="428"/>
    </location>
</feature>
<gene>
    <name evidence="3" type="ORF">F7O84_10315</name>
</gene>
<dbReference type="GO" id="GO:0005975">
    <property type="term" value="P:carbohydrate metabolic process"/>
    <property type="evidence" value="ECO:0007669"/>
    <property type="project" value="InterPro"/>
</dbReference>
<dbReference type="InterPro" id="IPR036779">
    <property type="entry name" value="LysM_dom_sf"/>
</dbReference>
<dbReference type="EMBL" id="WAGX01000005">
    <property type="protein sequence ID" value="KAB1437970.1"/>
    <property type="molecule type" value="Genomic_DNA"/>
</dbReference>
<dbReference type="SMART" id="SM00257">
    <property type="entry name" value="LysM"/>
    <property type="match status" value="2"/>
</dbReference>
<dbReference type="CDD" id="cd00118">
    <property type="entry name" value="LysM"/>
    <property type="match status" value="2"/>
</dbReference>
<reference evidence="3 4" key="2">
    <citation type="submission" date="2020-02" db="EMBL/GenBank/DDBJ databases">
        <title>Candidatus Galacturonibacter soehngenii shows hetero-acetogenic catabolism of galacturonic acid but lacks a canonical carbon monoxide dehydrogenase/acetyl-CoA synthase complex.</title>
        <authorList>
            <person name="Diender M."/>
            <person name="Stouten G.R."/>
            <person name="Petersen J.F."/>
            <person name="Nielsen P.H."/>
            <person name="Dueholm M.S."/>
            <person name="Pronk J.T."/>
            <person name="Van Loosdrecht M.C.M."/>
        </authorList>
    </citation>
    <scope>NUCLEOTIDE SEQUENCE [LARGE SCALE GENOMIC DNA]</scope>
    <source>
        <strain evidence="3">GalUA</strain>
    </source>
</reference>
<evidence type="ECO:0000313" key="3">
    <source>
        <dbReference type="EMBL" id="KAB1437970.1"/>
    </source>
</evidence>
<dbReference type="OrthoDB" id="9769314at2"/>
<dbReference type="Pfam" id="PF01476">
    <property type="entry name" value="LysM"/>
    <property type="match status" value="2"/>
</dbReference>
<name>A0A7V7UBP1_9FIRM</name>